<sequence>MHRDQVRNVCANFAVLPSIELNEKKGTPSVYNCICTDYPESPEGTDEIFTTKFKTAEIAKEFHDKFVTAAAVHPKASK</sequence>
<accession>A0A0B1SXE3</accession>
<dbReference type="InterPro" id="IPR011993">
    <property type="entry name" value="PH-like_dom_sf"/>
</dbReference>
<name>A0A0B1SXE3_OESDE</name>
<dbReference type="Pfam" id="PF00638">
    <property type="entry name" value="Ran_BP1"/>
    <property type="match status" value="1"/>
</dbReference>
<dbReference type="InterPro" id="IPR000156">
    <property type="entry name" value="Ran_bind_dom"/>
</dbReference>
<gene>
    <name evidence="2" type="ORF">OESDEN_12061</name>
</gene>
<dbReference type="OrthoDB" id="2357150at2759"/>
<keyword evidence="3" id="KW-1185">Reference proteome</keyword>
<dbReference type="PROSITE" id="PS50196">
    <property type="entry name" value="RANBD1"/>
    <property type="match status" value="1"/>
</dbReference>
<dbReference type="EMBL" id="KN556362">
    <property type="protein sequence ID" value="KHJ88147.1"/>
    <property type="molecule type" value="Genomic_DNA"/>
</dbReference>
<proteinExistence type="predicted"/>
<evidence type="ECO:0000313" key="2">
    <source>
        <dbReference type="EMBL" id="KHJ88147.1"/>
    </source>
</evidence>
<protein>
    <recommendedName>
        <fullName evidence="1">RanBD1 domain-containing protein</fullName>
    </recommendedName>
</protein>
<organism evidence="2 3">
    <name type="scientific">Oesophagostomum dentatum</name>
    <name type="common">Nodular worm</name>
    <dbReference type="NCBI Taxonomy" id="61180"/>
    <lineage>
        <taxon>Eukaryota</taxon>
        <taxon>Metazoa</taxon>
        <taxon>Ecdysozoa</taxon>
        <taxon>Nematoda</taxon>
        <taxon>Chromadorea</taxon>
        <taxon>Rhabditida</taxon>
        <taxon>Rhabditina</taxon>
        <taxon>Rhabditomorpha</taxon>
        <taxon>Strongyloidea</taxon>
        <taxon>Strongylidae</taxon>
        <taxon>Oesophagostomum</taxon>
    </lineage>
</organism>
<dbReference type="SUPFAM" id="SSF50729">
    <property type="entry name" value="PH domain-like"/>
    <property type="match status" value="1"/>
</dbReference>
<evidence type="ECO:0000259" key="1">
    <source>
        <dbReference type="PROSITE" id="PS50196"/>
    </source>
</evidence>
<dbReference type="AlphaFoldDB" id="A0A0B1SXE3"/>
<dbReference type="Gene3D" id="2.30.29.30">
    <property type="entry name" value="Pleckstrin-homology domain (PH domain)/Phosphotyrosine-binding domain (PTB)"/>
    <property type="match status" value="1"/>
</dbReference>
<reference evidence="2 3" key="1">
    <citation type="submission" date="2014-03" db="EMBL/GenBank/DDBJ databases">
        <title>Draft genome of the hookworm Oesophagostomum dentatum.</title>
        <authorList>
            <person name="Mitreva M."/>
        </authorList>
    </citation>
    <scope>NUCLEOTIDE SEQUENCE [LARGE SCALE GENOMIC DNA]</scope>
    <source>
        <strain evidence="2 3">OD-Hann</strain>
    </source>
</reference>
<feature type="domain" description="RanBD1" evidence="1">
    <location>
        <begin position="1"/>
        <end position="75"/>
    </location>
</feature>
<evidence type="ECO:0000313" key="3">
    <source>
        <dbReference type="Proteomes" id="UP000053660"/>
    </source>
</evidence>
<dbReference type="Proteomes" id="UP000053660">
    <property type="component" value="Unassembled WGS sequence"/>
</dbReference>